<feature type="transmembrane region" description="Helical" evidence="6">
    <location>
        <begin position="100"/>
        <end position="124"/>
    </location>
</feature>
<protein>
    <submittedName>
        <fullName evidence="7">G protein-coupled receptor 137</fullName>
    </submittedName>
</protein>
<feature type="transmembrane region" description="Helical" evidence="6">
    <location>
        <begin position="495"/>
        <end position="515"/>
    </location>
</feature>
<feature type="transmembrane region" description="Helical" evidence="6">
    <location>
        <begin position="535"/>
        <end position="555"/>
    </location>
</feature>
<dbReference type="GeneTree" id="ENSGT00940000153986"/>
<name>A0A8C7GDJ1_ONCKI</name>
<dbReference type="PANTHER" id="PTHR15146">
    <property type="entry name" value="INTEGRAL MEMBRANE PROTEIN GPR137"/>
    <property type="match status" value="1"/>
</dbReference>
<evidence type="ECO:0000256" key="3">
    <source>
        <dbReference type="ARBA" id="ARBA00022989"/>
    </source>
</evidence>
<evidence type="ECO:0000313" key="7">
    <source>
        <dbReference type="Ensembl" id="ENSOKIP00005041942.1"/>
    </source>
</evidence>
<evidence type="ECO:0000256" key="5">
    <source>
        <dbReference type="ARBA" id="ARBA00023228"/>
    </source>
</evidence>
<organism evidence="7 8">
    <name type="scientific">Oncorhynchus kisutch</name>
    <name type="common">Coho salmon</name>
    <name type="synonym">Salmo kisutch</name>
    <dbReference type="NCBI Taxonomy" id="8019"/>
    <lineage>
        <taxon>Eukaryota</taxon>
        <taxon>Metazoa</taxon>
        <taxon>Chordata</taxon>
        <taxon>Craniata</taxon>
        <taxon>Vertebrata</taxon>
        <taxon>Euteleostomi</taxon>
        <taxon>Actinopterygii</taxon>
        <taxon>Neopterygii</taxon>
        <taxon>Teleostei</taxon>
        <taxon>Protacanthopterygii</taxon>
        <taxon>Salmoniformes</taxon>
        <taxon>Salmonidae</taxon>
        <taxon>Salmoninae</taxon>
        <taxon>Oncorhynchus</taxon>
    </lineage>
</organism>
<feature type="transmembrane region" description="Helical" evidence="6">
    <location>
        <begin position="145"/>
        <end position="171"/>
    </location>
</feature>
<evidence type="ECO:0000256" key="4">
    <source>
        <dbReference type="ARBA" id="ARBA00023136"/>
    </source>
</evidence>
<keyword evidence="8" id="KW-1185">Reference proteome</keyword>
<accession>A0A8C7GDJ1</accession>
<sequence>MEVPVTPILPSNSTLPTPFPLHPAVAPSVQLGFTILYTTLYGSLFLVVYVQLWLLFLYRHKRWSYQSGFLFLCLLWAALRTTLFSFYFHNALEANHLATVFYWLLYCFPVCLQFFTLSLINLYFTQVLLKVREKYNPDTEPGNGLCWARCFYTTLSGVFLCVNVVCAALGWNGGSGGAGTKTWSLVLIRVLVNDLLFIFEAVCLAALLLLLTRRSPSTSPYLHSKGTTVCQTAVLGAGVILLFASRACYNLAVLILSQNHRVESFDFDWYNISDQADLRSELGDRGYLAFGVILFIWELLPTSLLILIFRVRQPPQEDVSFCSLSLLTSPLGSLSLRFLTRPLGSLSLRFLTRPLGSLSLRFLTRPLGSLSLRFLTTPLGSLSLRFLTTPLGSLSLRFLTTPLGSLSLRFLTTPLGSLSLRFLTTPLGSLSLRFLTTPLGSLSLRFLTTPLGSLSLRFLTTPLGSLSLRFLTTPLGSLSLRFLTTPLGSLSLRFLTTPLGSLSLRFLTTPLGSLSLRFLTTPLGSLSLCFTSPMFGFHFWICMCSPILTCFFLLSQGCSMPNSNRVPRPYFFDDPAGEDADSGVPWVNSSHPHQR</sequence>
<feature type="transmembrane region" description="Helical" evidence="6">
    <location>
        <begin position="69"/>
        <end position="88"/>
    </location>
</feature>
<feature type="transmembrane region" description="Helical" evidence="6">
    <location>
        <begin position="191"/>
        <end position="211"/>
    </location>
</feature>
<dbReference type="AlphaFoldDB" id="A0A8C7GDJ1"/>
<dbReference type="Ensembl" id="ENSOKIT00005044213.1">
    <property type="protein sequence ID" value="ENSOKIP00005041942.1"/>
    <property type="gene ID" value="ENSOKIG00005017711.1"/>
</dbReference>
<feature type="transmembrane region" description="Helical" evidence="6">
    <location>
        <begin position="232"/>
        <end position="256"/>
    </location>
</feature>
<keyword evidence="3 6" id="KW-1133">Transmembrane helix</keyword>
<reference evidence="7" key="2">
    <citation type="submission" date="2025-09" db="UniProtKB">
        <authorList>
            <consortium name="Ensembl"/>
        </authorList>
    </citation>
    <scope>IDENTIFICATION</scope>
</reference>
<gene>
    <name evidence="7" type="primary">gpr137</name>
</gene>
<evidence type="ECO:0000256" key="1">
    <source>
        <dbReference type="ARBA" id="ARBA00004155"/>
    </source>
</evidence>
<dbReference type="PANTHER" id="PTHR15146:SF7">
    <property type="entry name" value="G PROTEIN-COUPLED RECEPTOR 137"/>
    <property type="match status" value="1"/>
</dbReference>
<keyword evidence="5" id="KW-0458">Lysosome</keyword>
<dbReference type="GO" id="GO:0005765">
    <property type="term" value="C:lysosomal membrane"/>
    <property type="evidence" value="ECO:0007669"/>
    <property type="project" value="UniProtKB-SubCell"/>
</dbReference>
<dbReference type="Proteomes" id="UP000694557">
    <property type="component" value="Unassembled WGS sequence"/>
</dbReference>
<keyword evidence="4 6" id="KW-0472">Membrane</keyword>
<dbReference type="InterPro" id="IPR029723">
    <property type="entry name" value="GPR137"/>
</dbReference>
<evidence type="ECO:0000256" key="2">
    <source>
        <dbReference type="ARBA" id="ARBA00022692"/>
    </source>
</evidence>
<evidence type="ECO:0000313" key="8">
    <source>
        <dbReference type="Proteomes" id="UP000694557"/>
    </source>
</evidence>
<feature type="transmembrane region" description="Helical" evidence="6">
    <location>
        <begin position="287"/>
        <end position="309"/>
    </location>
</feature>
<proteinExistence type="predicted"/>
<evidence type="ECO:0000256" key="6">
    <source>
        <dbReference type="SAM" id="Phobius"/>
    </source>
</evidence>
<keyword evidence="2 6" id="KW-0812">Transmembrane</keyword>
<comment type="subcellular location">
    <subcellularLocation>
        <location evidence="1">Lysosome membrane</location>
        <topology evidence="1">Multi-pass membrane protein</topology>
    </subcellularLocation>
</comment>
<reference evidence="7" key="1">
    <citation type="submission" date="2025-08" db="UniProtKB">
        <authorList>
            <consortium name="Ensembl"/>
        </authorList>
    </citation>
    <scope>IDENTIFICATION</scope>
</reference>
<dbReference type="GO" id="GO:1904263">
    <property type="term" value="P:positive regulation of TORC1 signaling"/>
    <property type="evidence" value="ECO:0007669"/>
    <property type="project" value="TreeGrafter"/>
</dbReference>
<feature type="transmembrane region" description="Helical" evidence="6">
    <location>
        <begin position="35"/>
        <end position="57"/>
    </location>
</feature>